<organism evidence="1 2">
    <name type="scientific">Dokdonella fugitiva</name>
    <dbReference type="NCBI Taxonomy" id="328517"/>
    <lineage>
        <taxon>Bacteria</taxon>
        <taxon>Pseudomonadati</taxon>
        <taxon>Pseudomonadota</taxon>
        <taxon>Gammaproteobacteria</taxon>
        <taxon>Lysobacterales</taxon>
        <taxon>Rhodanobacteraceae</taxon>
        <taxon>Dokdonella</taxon>
    </lineage>
</organism>
<dbReference type="EMBL" id="JACGXL010000003">
    <property type="protein sequence ID" value="MBA8887898.1"/>
    <property type="molecule type" value="Genomic_DNA"/>
</dbReference>
<gene>
    <name evidence="1" type="ORF">FHW12_002122</name>
</gene>
<sequence length="363" mass="37654">MRHRSTEPARRGVLLPILFVATAFIADARAGTVIGHCVSTAQQLQNALTSASTGGQYNGMDNRIKIVQGLYQTRLVTNPSPGAFYYSNTAATGTLSIEGGYNADCSARSGNPLATLLDGNGQYQVMDLRSRKAAIQVSGVTIENGETSADGGGLSINIEGTDDSAATVFDTIIRDNHTTSAGGGLYAASDGAGNRTVVHNTLIVGNVAEQGESAVELVGGGDGVAFYDNTVADNSVPGSDDSQRSVYIDGASCDVANNIVQHNVNGGFWMSCPTATLYFNDIGHILNDSGAVQAGNIAVDPGFVDAGGGDYRLGADSPLLGRSHWLTGGTDLLGAAYPLHGHQDFGAYEDTVFIDAFDESVLF</sequence>
<comment type="caution">
    <text evidence="1">The sequence shown here is derived from an EMBL/GenBank/DDBJ whole genome shotgun (WGS) entry which is preliminary data.</text>
</comment>
<dbReference type="AlphaFoldDB" id="A0A839F2Z6"/>
<dbReference type="SUPFAM" id="SSF51126">
    <property type="entry name" value="Pectin lyase-like"/>
    <property type="match status" value="1"/>
</dbReference>
<accession>A0A839F2Z6</accession>
<dbReference type="InterPro" id="IPR011050">
    <property type="entry name" value="Pectin_lyase_fold/virulence"/>
</dbReference>
<proteinExistence type="predicted"/>
<dbReference type="Proteomes" id="UP000550401">
    <property type="component" value="Unassembled WGS sequence"/>
</dbReference>
<evidence type="ECO:0000313" key="2">
    <source>
        <dbReference type="Proteomes" id="UP000550401"/>
    </source>
</evidence>
<evidence type="ECO:0000313" key="1">
    <source>
        <dbReference type="EMBL" id="MBA8887898.1"/>
    </source>
</evidence>
<protein>
    <recommendedName>
        <fullName evidence="3">Parallel beta helix pectate lyase-like protein</fullName>
    </recommendedName>
</protein>
<reference evidence="1 2" key="1">
    <citation type="submission" date="2020-07" db="EMBL/GenBank/DDBJ databases">
        <title>Genomic Encyclopedia of Type Strains, Phase IV (KMG-V): Genome sequencing to study the core and pangenomes of soil and plant-associated prokaryotes.</title>
        <authorList>
            <person name="Whitman W."/>
        </authorList>
    </citation>
    <scope>NUCLEOTIDE SEQUENCE [LARGE SCALE GENOMIC DNA]</scope>
    <source>
        <strain evidence="1 2">RH2WT43</strain>
    </source>
</reference>
<dbReference type="RefSeq" id="WP_182530981.1">
    <property type="nucleotide sequence ID" value="NZ_JACGXL010000003.1"/>
</dbReference>
<evidence type="ECO:0008006" key="3">
    <source>
        <dbReference type="Google" id="ProtNLM"/>
    </source>
</evidence>
<name>A0A839F2Z6_9GAMM</name>
<keyword evidence="2" id="KW-1185">Reference proteome</keyword>